<dbReference type="InterPro" id="IPR011234">
    <property type="entry name" value="Fumarylacetoacetase-like_C"/>
</dbReference>
<keyword evidence="9" id="KW-1185">Reference proteome</keyword>
<organism evidence="8 9">
    <name type="scientific">Prorocentrum cordatum</name>
    <dbReference type="NCBI Taxonomy" id="2364126"/>
    <lineage>
        <taxon>Eukaryota</taxon>
        <taxon>Sar</taxon>
        <taxon>Alveolata</taxon>
        <taxon>Dinophyceae</taxon>
        <taxon>Prorocentrales</taxon>
        <taxon>Prorocentraceae</taxon>
        <taxon>Prorocentrum</taxon>
    </lineage>
</organism>
<dbReference type="Pfam" id="PF01557">
    <property type="entry name" value="FAA_hydrolase"/>
    <property type="match status" value="1"/>
</dbReference>
<dbReference type="Pfam" id="PF08546">
    <property type="entry name" value="ApbA_C"/>
    <property type="match status" value="1"/>
</dbReference>
<dbReference type="Proteomes" id="UP001189429">
    <property type="component" value="Unassembled WGS sequence"/>
</dbReference>
<dbReference type="SUPFAM" id="SSF51735">
    <property type="entry name" value="NAD(P)-binding Rossmann-fold domains"/>
    <property type="match status" value="1"/>
</dbReference>
<dbReference type="PANTHER" id="PTHR21708">
    <property type="entry name" value="PROBABLE 2-DEHYDROPANTOATE 2-REDUCTASE"/>
    <property type="match status" value="1"/>
</dbReference>
<dbReference type="InterPro" id="IPR003710">
    <property type="entry name" value="ApbA"/>
</dbReference>
<dbReference type="EMBL" id="CAUYUJ010000003">
    <property type="protein sequence ID" value="CAK0788177.1"/>
    <property type="molecule type" value="Genomic_DNA"/>
</dbReference>
<evidence type="ECO:0000256" key="2">
    <source>
        <dbReference type="ARBA" id="ARBA00010211"/>
    </source>
</evidence>
<dbReference type="InterPro" id="IPR013328">
    <property type="entry name" value="6PGD_dom2"/>
</dbReference>
<comment type="caution">
    <text evidence="8">The sequence shown here is derived from an EMBL/GenBank/DDBJ whole genome shotgun (WGS) entry which is preliminary data.</text>
</comment>
<dbReference type="InterPro" id="IPR036663">
    <property type="entry name" value="Fumarylacetoacetase_C_sf"/>
</dbReference>
<evidence type="ECO:0000259" key="6">
    <source>
        <dbReference type="Pfam" id="PF02558"/>
    </source>
</evidence>
<evidence type="ECO:0000256" key="4">
    <source>
        <dbReference type="ARBA" id="ARBA00023002"/>
    </source>
</evidence>
<gene>
    <name evidence="8" type="ORF">PCOR1329_LOCUS125</name>
</gene>
<protein>
    <recommendedName>
        <fullName evidence="10">2-dehydropantoate 2-reductase</fullName>
    </recommendedName>
</protein>
<feature type="domain" description="Ketopantoate reductase C-terminal" evidence="7">
    <location>
        <begin position="219"/>
        <end position="338"/>
    </location>
</feature>
<dbReference type="InterPro" id="IPR036291">
    <property type="entry name" value="NAD(P)-bd_dom_sf"/>
</dbReference>
<dbReference type="InterPro" id="IPR013332">
    <property type="entry name" value="KPR_N"/>
</dbReference>
<dbReference type="NCBIfam" id="TIGR00745">
    <property type="entry name" value="apbA_panE"/>
    <property type="match status" value="1"/>
</dbReference>
<dbReference type="Pfam" id="PF02558">
    <property type="entry name" value="ApbA"/>
    <property type="match status" value="1"/>
</dbReference>
<sequence>MTNSSGKDSEEVPRMRWLIFGCGGVGANFGARLAQQGQRVSFMVRNQALAALRKHGVRVKSICGDATVPPEQLDAIIDTNSIQADIGTEADPKCRKTEEDFVADVIVLCCKAWEAKKCLQMCRKWCGADTLILPLQNGVEGFDNIQDIVKGWGVGHALAGCCNIVAAIQEPGMIRHWAADPPYITFGEYSGPPSSKTQAVARIFSSSPGMEGHLESEAMPKIWEKFAFICASTAVGATCGPAVTQDIIGTVPELQDMWRSVMHEIIALARSYGLKYEDKWLEDRVALLQKSKGATTSCSRDIWAGRPSELDDLLGSVVRMGKAKGIPTPVIGALFTTLLMRERMARQESALPINPLLEGQKVLGTICNHKGQQLPADKTLVQKKAEDYAHPEWFICPMSSCTPSGGNVEVPAGVTMAWEVELGVVISRACHKVPKEQAMEYVGGYVVVLDMTGLSDGFESMKHGLSWTLNKCRATWKPVGRFIPASDVEDPHQVTLVTKVNGKEVGRDSMSRMKFSVQEQVADASALTPLQRGDVLLAGAGSLGPIAVGDTLEGFIEGLGEQFQASAKLVAAKAAGEV</sequence>
<evidence type="ECO:0000259" key="5">
    <source>
        <dbReference type="Pfam" id="PF01557"/>
    </source>
</evidence>
<dbReference type="Gene3D" id="3.90.850.10">
    <property type="entry name" value="Fumarylacetoacetase-like, C-terminal domain"/>
    <property type="match status" value="1"/>
</dbReference>
<comment type="similarity">
    <text evidence="1">Belongs to the ketopantoate reductase family.</text>
</comment>
<dbReference type="InterPro" id="IPR008927">
    <property type="entry name" value="6-PGluconate_DH-like_C_sf"/>
</dbReference>
<proteinExistence type="inferred from homology"/>
<evidence type="ECO:0000313" key="8">
    <source>
        <dbReference type="EMBL" id="CAK0788177.1"/>
    </source>
</evidence>
<dbReference type="SUPFAM" id="SSF48179">
    <property type="entry name" value="6-phosphogluconate dehydrogenase C-terminal domain-like"/>
    <property type="match status" value="1"/>
</dbReference>
<dbReference type="InterPro" id="IPR051402">
    <property type="entry name" value="KPR-Related"/>
</dbReference>
<dbReference type="Gene3D" id="1.10.1040.10">
    <property type="entry name" value="N-(1-d-carboxylethyl)-l-norvaline Dehydrogenase, domain 2"/>
    <property type="match status" value="1"/>
</dbReference>
<evidence type="ECO:0008006" key="10">
    <source>
        <dbReference type="Google" id="ProtNLM"/>
    </source>
</evidence>
<name>A0ABN9P6B1_9DINO</name>
<evidence type="ECO:0000256" key="3">
    <source>
        <dbReference type="ARBA" id="ARBA00022857"/>
    </source>
</evidence>
<evidence type="ECO:0000313" key="9">
    <source>
        <dbReference type="Proteomes" id="UP001189429"/>
    </source>
</evidence>
<evidence type="ECO:0000259" key="7">
    <source>
        <dbReference type="Pfam" id="PF08546"/>
    </source>
</evidence>
<comment type="similarity">
    <text evidence="2">Belongs to the FAH family.</text>
</comment>
<feature type="domain" description="Ketopantoate reductase N-terminal" evidence="6">
    <location>
        <begin position="17"/>
        <end position="190"/>
    </location>
</feature>
<feature type="domain" description="Fumarylacetoacetase-like C-terminal" evidence="5">
    <location>
        <begin position="382"/>
        <end position="561"/>
    </location>
</feature>
<dbReference type="PANTHER" id="PTHR21708:SF26">
    <property type="entry name" value="2-DEHYDROPANTOATE 2-REDUCTASE"/>
    <property type="match status" value="1"/>
</dbReference>
<dbReference type="Gene3D" id="3.40.50.720">
    <property type="entry name" value="NAD(P)-binding Rossmann-like Domain"/>
    <property type="match status" value="1"/>
</dbReference>
<keyword evidence="4" id="KW-0560">Oxidoreductase</keyword>
<dbReference type="SUPFAM" id="SSF56529">
    <property type="entry name" value="FAH"/>
    <property type="match status" value="1"/>
</dbReference>
<dbReference type="InterPro" id="IPR013752">
    <property type="entry name" value="KPA_reductase"/>
</dbReference>
<reference evidence="8" key="1">
    <citation type="submission" date="2023-10" db="EMBL/GenBank/DDBJ databases">
        <authorList>
            <person name="Chen Y."/>
            <person name="Shah S."/>
            <person name="Dougan E. K."/>
            <person name="Thang M."/>
            <person name="Chan C."/>
        </authorList>
    </citation>
    <scope>NUCLEOTIDE SEQUENCE [LARGE SCALE GENOMIC DNA]</scope>
</reference>
<keyword evidence="3" id="KW-0521">NADP</keyword>
<evidence type="ECO:0000256" key="1">
    <source>
        <dbReference type="ARBA" id="ARBA00007870"/>
    </source>
</evidence>
<accession>A0ABN9P6B1</accession>